<dbReference type="SUPFAM" id="SSF51905">
    <property type="entry name" value="FAD/NAD(P)-binding domain"/>
    <property type="match status" value="1"/>
</dbReference>
<dbReference type="AlphaFoldDB" id="F0YQP7"/>
<protein>
    <recommendedName>
        <fullName evidence="1">FAD-dependent protein C-terminal domain-containing protein</fullName>
    </recommendedName>
</protein>
<dbReference type="Pfam" id="PF21688">
    <property type="entry name" value="FAD-depend_C"/>
    <property type="match status" value="2"/>
</dbReference>
<reference evidence="2 3" key="1">
    <citation type="journal article" date="2011" name="Proc. Natl. Acad. Sci. U.S.A.">
        <title>Niche of harmful alga Aureococcus anophagefferens revealed through ecogenomics.</title>
        <authorList>
            <person name="Gobler C.J."/>
            <person name="Berry D.L."/>
            <person name="Dyhrman S.T."/>
            <person name="Wilhelm S.W."/>
            <person name="Salamov A."/>
            <person name="Lobanov A.V."/>
            <person name="Zhang Y."/>
            <person name="Collier J.L."/>
            <person name="Wurch L.L."/>
            <person name="Kustka A.B."/>
            <person name="Dill B.D."/>
            <person name="Shah M."/>
            <person name="VerBerkmoes N.C."/>
            <person name="Kuo A."/>
            <person name="Terry A."/>
            <person name="Pangilinan J."/>
            <person name="Lindquist E.A."/>
            <person name="Lucas S."/>
            <person name="Paulsen I.T."/>
            <person name="Hattenrath-Lehmann T.K."/>
            <person name="Talmage S.C."/>
            <person name="Walker E.A."/>
            <person name="Koch F."/>
            <person name="Burson A.M."/>
            <person name="Marcoval M.A."/>
            <person name="Tang Y.Z."/>
            <person name="Lecleir G.R."/>
            <person name="Coyne K.J."/>
            <person name="Berg G.M."/>
            <person name="Bertrand E.M."/>
            <person name="Saito M.A."/>
            <person name="Gladyshev V.N."/>
            <person name="Grigoriev I.V."/>
        </authorList>
    </citation>
    <scope>NUCLEOTIDE SEQUENCE [LARGE SCALE GENOMIC DNA]</scope>
    <source>
        <strain evidence="3">CCMP 1984</strain>
    </source>
</reference>
<dbReference type="InParanoid" id="F0YQP7"/>
<sequence>SVRHVVRKSLDARHRLPEPRWVYVVDAEVDGDLAESSGRCEALLRPASSAPPAVASLAKKRRAVVVGCGPAGLFAALQLRGDGFDVTVLERGEPVEVRGRDIGRLMARRSLVEESNFCFGEGGAGTWSDGKLTTRIGRNAKDVRAVLRTLVFHGAPREILSQGSPHLGTDGLIGILKSLRKRLLEAGVDDGDRCVGVSVVEGGKSLQFDADAVVVASGHSAEDVYDALGEAGAALEAKPIAVGFRVEHPQALINRIAYKDLGGRVTTGNKRTDRLNAETCGAAEGPRLPVAAYRLAADDVEGKGRGCYSFCMCPGGQIVPALTRPDLMVVNGMSYSRRHSVFANSAIVATVSADDPVLEPFAKHGARRVLEFQRSLERAAAALGGGDFVCPVQRLPDFVDGRTPKAGRGCYSFCMCPGGQIVPALTRPDLMVVNGMSYSRRHSVFANSAIVATVSADDPVLEPFAKHGARRVLEFQRSLERAAAALGGGDFVCPVQRLPDFVDGRTPKAGSQPPASSYRLGVKEAPCHDLLPPALVETIAAAATDAFERSMPGFVCGDAILHGVETRTSAPLRVPRDDDSKESTSLPGLYPCGEGAGYAGGIVSAAVDGLRVARAAAATHGAPATDICENIGVLDVS</sequence>
<dbReference type="PANTHER" id="PTHR42842">
    <property type="entry name" value="FAD/NAD(P)-BINDING OXIDOREDUCTASE"/>
    <property type="match status" value="1"/>
</dbReference>
<name>F0YQP7_AURAN</name>
<keyword evidence="3" id="KW-1185">Reference proteome</keyword>
<gene>
    <name evidence="2" type="ORF">AURANDRAFT_68764</name>
</gene>
<accession>F0YQP7</accession>
<dbReference type="eggNOG" id="ENOG502QSVD">
    <property type="taxonomic scope" value="Eukaryota"/>
</dbReference>
<feature type="domain" description="FAD-dependent protein C-terminal" evidence="1">
    <location>
        <begin position="239"/>
        <end position="404"/>
    </location>
</feature>
<organism evidence="3">
    <name type="scientific">Aureococcus anophagefferens</name>
    <name type="common">Harmful bloom alga</name>
    <dbReference type="NCBI Taxonomy" id="44056"/>
    <lineage>
        <taxon>Eukaryota</taxon>
        <taxon>Sar</taxon>
        <taxon>Stramenopiles</taxon>
        <taxon>Ochrophyta</taxon>
        <taxon>Pelagophyceae</taxon>
        <taxon>Pelagomonadales</taxon>
        <taxon>Pelagomonadaceae</taxon>
        <taxon>Aureococcus</taxon>
    </lineage>
</organism>
<feature type="non-terminal residue" evidence="2">
    <location>
        <position position="1"/>
    </location>
</feature>
<dbReference type="RefSeq" id="XP_009042739.1">
    <property type="nucleotide sequence ID" value="XM_009044491.1"/>
</dbReference>
<evidence type="ECO:0000313" key="2">
    <source>
        <dbReference type="EMBL" id="EGB02563.1"/>
    </source>
</evidence>
<feature type="domain" description="FAD-dependent protein C-terminal" evidence="1">
    <location>
        <begin position="405"/>
        <end position="568"/>
    </location>
</feature>
<dbReference type="InterPro" id="IPR036188">
    <property type="entry name" value="FAD/NAD-bd_sf"/>
</dbReference>
<dbReference type="OMA" id="SVYSFCM"/>
<evidence type="ECO:0000313" key="3">
    <source>
        <dbReference type="Proteomes" id="UP000002729"/>
    </source>
</evidence>
<dbReference type="OrthoDB" id="2690153at2759"/>
<evidence type="ECO:0000259" key="1">
    <source>
        <dbReference type="Pfam" id="PF21688"/>
    </source>
</evidence>
<dbReference type="PIRSF" id="PIRSF038984">
    <property type="entry name" value="FAD_binding_protein"/>
    <property type="match status" value="1"/>
</dbReference>
<dbReference type="Proteomes" id="UP000002729">
    <property type="component" value="Unassembled WGS sequence"/>
</dbReference>
<dbReference type="GeneID" id="20227007"/>
<dbReference type="InterPro" id="IPR049516">
    <property type="entry name" value="FAD-depend_C"/>
</dbReference>
<proteinExistence type="predicted"/>
<dbReference type="InterPro" id="IPR028348">
    <property type="entry name" value="FAD-binding_protein"/>
</dbReference>
<dbReference type="Gene3D" id="3.50.50.60">
    <property type="entry name" value="FAD/NAD(P)-binding domain"/>
    <property type="match status" value="2"/>
</dbReference>
<dbReference type="EMBL" id="GL833435">
    <property type="protein sequence ID" value="EGB02563.1"/>
    <property type="molecule type" value="Genomic_DNA"/>
</dbReference>
<dbReference type="KEGG" id="aaf:AURANDRAFT_68764"/>
<dbReference type="PANTHER" id="PTHR42842:SF3">
    <property type="entry name" value="FAD_NAD(P)-BINDING OXIDOREDUCTASE FAMILY PROTEIN"/>
    <property type="match status" value="1"/>
</dbReference>